<protein>
    <recommendedName>
        <fullName evidence="2">DUF3752 domain-containing protein</fullName>
    </recommendedName>
</protein>
<feature type="region of interest" description="Disordered" evidence="1">
    <location>
        <begin position="240"/>
        <end position="273"/>
    </location>
</feature>
<dbReference type="Pfam" id="PF12572">
    <property type="entry name" value="DUF3752"/>
    <property type="match status" value="1"/>
</dbReference>
<name>A0AA39G291_MICHY</name>
<dbReference type="InterPro" id="IPR022226">
    <property type="entry name" value="DUF3752"/>
</dbReference>
<evidence type="ECO:0000259" key="2">
    <source>
        <dbReference type="Pfam" id="PF12572"/>
    </source>
</evidence>
<dbReference type="InterPro" id="IPR046331">
    <property type="entry name" value="GPAM1-like"/>
</dbReference>
<organism evidence="3 4">
    <name type="scientific">Microctonus hyperodae</name>
    <name type="common">Parasitoid wasp</name>
    <dbReference type="NCBI Taxonomy" id="165561"/>
    <lineage>
        <taxon>Eukaryota</taxon>
        <taxon>Metazoa</taxon>
        <taxon>Ecdysozoa</taxon>
        <taxon>Arthropoda</taxon>
        <taxon>Hexapoda</taxon>
        <taxon>Insecta</taxon>
        <taxon>Pterygota</taxon>
        <taxon>Neoptera</taxon>
        <taxon>Endopterygota</taxon>
        <taxon>Hymenoptera</taxon>
        <taxon>Apocrita</taxon>
        <taxon>Ichneumonoidea</taxon>
        <taxon>Braconidae</taxon>
        <taxon>Euphorinae</taxon>
        <taxon>Microctonus</taxon>
    </lineage>
</organism>
<evidence type="ECO:0000313" key="3">
    <source>
        <dbReference type="EMBL" id="KAK0180197.1"/>
    </source>
</evidence>
<feature type="region of interest" description="Disordered" evidence="1">
    <location>
        <begin position="508"/>
        <end position="599"/>
    </location>
</feature>
<sequence length="667" mass="78678">MTTMDSDSESQDSDEGRRFRFEATRKITSDNIHDKGRKPESFKPYEHDRRSRSRDRSSRRERKDERSSNERVRKEGTSSRDDVRGSKDRKSLLKDEPRRFRDDEFTRHRDRDIKYIHKEPRDCLLRHDSRSRDRRESKSRDDKPQTMRRRSPEKSYDKAPRYDFKCRDRREKHYSRERSCQRERSRDDNNKKVDVAADSQECKDLNLSDFDIVSDTDGDSDTSIDHNGLSENKSNRQICDVTRINTVDEHEAKVKNRRNGDKSSRPSNSNHDAHALSDLLLGNASTSASPTCSYSNSLNERKYIRKYCTELDDHVAKDKDNDNADDYNVTKIDNDTNEVFSYGPQLPPSENEILQKKLNKELIQPRIIGPSLPNEYRKYISPDDNENGMNDEEDTFGPALPPHLQNTKSEVLKIVETFSSNKSRDDNNDRMDIDNILADDEDDIDDFEAIGPLPVDHPGIKSDRIQQQLEYRARLIKEELAEIDNCESKKREEWMIELPDIQTANLGLAPRKFRSRPGPDMSDRSSWTDTPMDRARKQREQQMDKRPRDHRHETEVRVEKPHSRNEKSLLELHQKKMNKKKKKEEKAAKDNGRPVRRPFDRDVDLKANHFDEARKRRMMMKATTLDDRFSRVYSNDNIYEFSDERDDIKVKSLYYKKKFVECEILMG</sequence>
<feature type="compositionally biased region" description="Basic and acidic residues" evidence="1">
    <location>
        <begin position="14"/>
        <end position="196"/>
    </location>
</feature>
<reference evidence="3" key="2">
    <citation type="submission" date="2023-03" db="EMBL/GenBank/DDBJ databases">
        <authorList>
            <person name="Inwood S.N."/>
            <person name="Skelly J.G."/>
            <person name="Guhlin J."/>
            <person name="Harrop T.W.R."/>
            <person name="Goldson S.G."/>
            <person name="Dearden P.K."/>
        </authorList>
    </citation>
    <scope>NUCLEOTIDE SEQUENCE</scope>
    <source>
        <strain evidence="3">Lincoln</strain>
        <tissue evidence="3">Whole body</tissue>
    </source>
</reference>
<evidence type="ECO:0000256" key="1">
    <source>
        <dbReference type="SAM" id="MobiDB-lite"/>
    </source>
</evidence>
<feature type="compositionally biased region" description="Basic and acidic residues" evidence="1">
    <location>
        <begin position="584"/>
        <end position="599"/>
    </location>
</feature>
<accession>A0AA39G291</accession>
<dbReference type="Proteomes" id="UP001168972">
    <property type="component" value="Unassembled WGS sequence"/>
</dbReference>
<feature type="compositionally biased region" description="Basic and acidic residues" evidence="1">
    <location>
        <begin position="246"/>
        <end position="264"/>
    </location>
</feature>
<keyword evidence="4" id="KW-1185">Reference proteome</keyword>
<feature type="domain" description="DUF3752" evidence="2">
    <location>
        <begin position="508"/>
        <end position="630"/>
    </location>
</feature>
<dbReference type="AlphaFoldDB" id="A0AA39G291"/>
<comment type="caution">
    <text evidence="3">The sequence shown here is derived from an EMBL/GenBank/DDBJ whole genome shotgun (WGS) entry which is preliminary data.</text>
</comment>
<reference evidence="3" key="1">
    <citation type="journal article" date="2023" name="bioRxiv">
        <title>Scaffold-level genome assemblies of two parasitoid biocontrol wasps reveal the parthenogenesis mechanism and an associated novel virus.</title>
        <authorList>
            <person name="Inwood S."/>
            <person name="Skelly J."/>
            <person name="Guhlin J."/>
            <person name="Harrop T."/>
            <person name="Goldson S."/>
            <person name="Dearden P."/>
        </authorList>
    </citation>
    <scope>NUCLEOTIDE SEQUENCE</scope>
    <source>
        <strain evidence="3">Lincoln</strain>
        <tissue evidence="3">Whole body</tissue>
    </source>
</reference>
<feature type="compositionally biased region" description="Basic and acidic residues" evidence="1">
    <location>
        <begin position="531"/>
        <end position="574"/>
    </location>
</feature>
<proteinExistence type="predicted"/>
<evidence type="ECO:0000313" key="4">
    <source>
        <dbReference type="Proteomes" id="UP001168972"/>
    </source>
</evidence>
<feature type="compositionally biased region" description="Acidic residues" evidence="1">
    <location>
        <begin position="1"/>
        <end position="13"/>
    </location>
</feature>
<dbReference type="EMBL" id="JAQQBR010000003">
    <property type="protein sequence ID" value="KAK0180197.1"/>
    <property type="molecule type" value="Genomic_DNA"/>
</dbReference>
<gene>
    <name evidence="3" type="ORF">PV327_005866</name>
</gene>
<feature type="region of interest" description="Disordered" evidence="1">
    <location>
        <begin position="1"/>
        <end position="196"/>
    </location>
</feature>
<dbReference type="PANTHER" id="PTHR46370:SF1">
    <property type="entry name" value="GPALPP MOTIFS-CONTAINING PROTEIN 1"/>
    <property type="match status" value="1"/>
</dbReference>
<dbReference type="PANTHER" id="PTHR46370">
    <property type="entry name" value="GPALPP MOTIFS-CONTAINING PROTEIN 1"/>
    <property type="match status" value="1"/>
</dbReference>